<evidence type="ECO:0000256" key="5">
    <source>
        <dbReference type="ARBA" id="ARBA00022801"/>
    </source>
</evidence>
<feature type="compositionally biased region" description="Low complexity" evidence="8">
    <location>
        <begin position="671"/>
        <end position="704"/>
    </location>
</feature>
<feature type="compositionally biased region" description="Basic and acidic residues" evidence="8">
    <location>
        <begin position="874"/>
        <end position="894"/>
    </location>
</feature>
<comment type="catalytic activity">
    <reaction evidence="1 7">
        <text>Thiol-dependent hydrolysis of ester, thioester, amide, peptide and isopeptide bonds formed by the C-terminal Gly of ubiquitin (a 76-residue protein attached to proteins as an intracellular targeting signal).</text>
        <dbReference type="EC" id="3.4.19.12"/>
    </reaction>
</comment>
<evidence type="ECO:0000256" key="8">
    <source>
        <dbReference type="SAM" id="MobiDB-lite"/>
    </source>
</evidence>
<dbReference type="OrthoDB" id="2020758at2759"/>
<organism evidence="10 11">
    <name type="scientific">Cavenderia fasciculata</name>
    <name type="common">Slime mold</name>
    <name type="synonym">Dictyostelium fasciculatum</name>
    <dbReference type="NCBI Taxonomy" id="261658"/>
    <lineage>
        <taxon>Eukaryota</taxon>
        <taxon>Amoebozoa</taxon>
        <taxon>Evosea</taxon>
        <taxon>Eumycetozoa</taxon>
        <taxon>Dictyostelia</taxon>
        <taxon>Acytosteliales</taxon>
        <taxon>Cavenderiaceae</taxon>
        <taxon>Cavenderia</taxon>
    </lineage>
</organism>
<feature type="region of interest" description="Disordered" evidence="8">
    <location>
        <begin position="862"/>
        <end position="960"/>
    </location>
</feature>
<gene>
    <name evidence="10" type="ORF">DFA_04552</name>
</gene>
<dbReference type="EC" id="3.4.19.12" evidence="7"/>
<evidence type="ECO:0000313" key="10">
    <source>
        <dbReference type="EMBL" id="EGG22430.1"/>
    </source>
</evidence>
<keyword evidence="5 7" id="KW-0378">Hydrolase</keyword>
<evidence type="ECO:0000256" key="7">
    <source>
        <dbReference type="RuleBase" id="RU366025"/>
    </source>
</evidence>
<evidence type="ECO:0000256" key="3">
    <source>
        <dbReference type="ARBA" id="ARBA00022670"/>
    </source>
</evidence>
<feature type="compositionally biased region" description="Low complexity" evidence="8">
    <location>
        <begin position="712"/>
        <end position="721"/>
    </location>
</feature>
<proteinExistence type="inferred from homology"/>
<keyword evidence="6 7" id="KW-0788">Thiol protease</keyword>
<sequence length="960" mass="106020">MGKVSKELILYFVELKRIRRKSWLNKKGGGQSTVAANHKKSNQQQQQNDQKKKETISITIDENGTTLKLKLVGSELICTNCIEQNTLPTKKGGNTNVDITKMQPKCAMCFTGSFDKKKEVEEKKQEAMAQHQSLVKSKTIGIGIKGLQNLGNTCFFNSVLQNLTHVNMLRDAFLEFPGEEKSTIKSTNQMTMEMHHFFLKMYKQPSSIVSPSGLLSEISKKSPRFRGGKQQDSHELLRYLLDGLISEEQSASTNKRDPTYIDRIFGGRLISIITCFHCGNVSKTYEPFLDLSLPLPMLAVAADKRPLPSIQNSPLPANPNRFTQLDIADDGDEGLGEDYYRTIYDNIDGSSSGGGKLSKSKMKRLQKQKNQAARNNSSTTAEEEEETPIPIDVEVEEAASNESKQANGGEQDALTTSPIISSPDGADGSTPIIIGDGGEVGEGVKVKEDYIKREEEQDDGFTPSPPVTPPTTTTTTEESLTSTPTTTTIETPNTFRESTDFILLGSPAGNNNIESHQEQVLSTFSVIENYENPSSTTTTKEILSPISPISISANTEKSDRDVQDDPIDLRKGIPSEAKSLDQLLACFLQFTNPEKLEGDNGFICSKCTCKEKKSEAETKEEKLEEEKKEEEKLEEKKLEEKKLEEPEIINEVVKELLSTSLNEKEFVTIETSTAASPVTSSSSASSSTTSSTTATPETPSTNSNSKKKKRAAAAAAAAASSGKKKTSSIPEEEPIRRNASKQYLLSTTPPYLTVHLKRFMQTRNGGLQKNSKHIHFPHYLDLTPFTDPTCPKTSKQSHLYVLNGVVEHMGSMGGGHYVAHIYEDQNDNWYYVSDSSYRNQTLGQVLQNQAYVLFYKKVTQPQESTTQTSKMNKVGKEDEEKEIENISVDKDDGGGKSPILEQATTTLTSDQQPSDEKSMTEEEEESSSPPHNNNDSISNNNNNNNNDITSVDEVTEQPGE</sequence>
<evidence type="ECO:0000259" key="9">
    <source>
        <dbReference type="PROSITE" id="PS50235"/>
    </source>
</evidence>
<dbReference type="InterPro" id="IPR038765">
    <property type="entry name" value="Papain-like_cys_pep_sf"/>
</dbReference>
<feature type="compositionally biased region" description="Low complexity" evidence="8">
    <location>
        <begin position="927"/>
        <end position="948"/>
    </location>
</feature>
<feature type="compositionally biased region" description="Polar residues" evidence="8">
    <location>
        <begin position="400"/>
        <end position="420"/>
    </location>
</feature>
<dbReference type="SUPFAM" id="SSF54001">
    <property type="entry name" value="Cysteine proteinases"/>
    <property type="match status" value="1"/>
</dbReference>
<dbReference type="InterPro" id="IPR018200">
    <property type="entry name" value="USP_CS"/>
</dbReference>
<feature type="compositionally biased region" description="Polar residues" evidence="8">
    <location>
        <begin position="862"/>
        <end position="871"/>
    </location>
</feature>
<dbReference type="RefSeq" id="XP_004360281.1">
    <property type="nucleotide sequence ID" value="XM_004360224.1"/>
</dbReference>
<dbReference type="GO" id="GO:0016579">
    <property type="term" value="P:protein deubiquitination"/>
    <property type="evidence" value="ECO:0007669"/>
    <property type="project" value="InterPro"/>
</dbReference>
<evidence type="ECO:0000313" key="11">
    <source>
        <dbReference type="Proteomes" id="UP000007797"/>
    </source>
</evidence>
<dbReference type="Proteomes" id="UP000007797">
    <property type="component" value="Unassembled WGS sequence"/>
</dbReference>
<dbReference type="GO" id="GO:0005634">
    <property type="term" value="C:nucleus"/>
    <property type="evidence" value="ECO:0007669"/>
    <property type="project" value="TreeGrafter"/>
</dbReference>
<feature type="compositionally biased region" description="Polar residues" evidence="8">
    <location>
        <begin position="368"/>
        <end position="380"/>
    </location>
</feature>
<dbReference type="GO" id="GO:0004843">
    <property type="term" value="F:cysteine-type deubiquitinase activity"/>
    <property type="evidence" value="ECO:0007669"/>
    <property type="project" value="UniProtKB-UniRule"/>
</dbReference>
<reference evidence="11" key="1">
    <citation type="journal article" date="2011" name="Genome Res.">
        <title>Phylogeny-wide analysis of social amoeba genomes highlights ancient origins for complex intercellular communication.</title>
        <authorList>
            <person name="Heidel A.J."/>
            <person name="Lawal H.M."/>
            <person name="Felder M."/>
            <person name="Schilde C."/>
            <person name="Helps N.R."/>
            <person name="Tunggal B."/>
            <person name="Rivero F."/>
            <person name="John U."/>
            <person name="Schleicher M."/>
            <person name="Eichinger L."/>
            <person name="Platzer M."/>
            <person name="Noegel A.A."/>
            <person name="Schaap P."/>
            <person name="Gloeckner G."/>
        </authorList>
    </citation>
    <scope>NUCLEOTIDE SEQUENCE [LARGE SCALE GENOMIC DNA]</scope>
    <source>
        <strain evidence="11">SH3</strain>
    </source>
</reference>
<dbReference type="AlphaFoldDB" id="F4PPW7"/>
<dbReference type="GO" id="GO:0005829">
    <property type="term" value="C:cytosol"/>
    <property type="evidence" value="ECO:0007669"/>
    <property type="project" value="TreeGrafter"/>
</dbReference>
<dbReference type="GeneID" id="14874498"/>
<feature type="compositionally biased region" description="Polar residues" evidence="8">
    <location>
        <begin position="902"/>
        <end position="912"/>
    </location>
</feature>
<feature type="region of interest" description="Disordered" evidence="8">
    <location>
        <begin position="26"/>
        <end position="54"/>
    </location>
</feature>
<feature type="compositionally biased region" description="Basic residues" evidence="8">
    <location>
        <begin position="358"/>
        <end position="367"/>
    </location>
</feature>
<dbReference type="InterPro" id="IPR001394">
    <property type="entry name" value="Peptidase_C19_UCH"/>
</dbReference>
<evidence type="ECO:0000256" key="2">
    <source>
        <dbReference type="ARBA" id="ARBA00009085"/>
    </source>
</evidence>
<feature type="domain" description="USP" evidence="9">
    <location>
        <begin position="145"/>
        <end position="858"/>
    </location>
</feature>
<evidence type="ECO:0000256" key="6">
    <source>
        <dbReference type="ARBA" id="ARBA00022807"/>
    </source>
</evidence>
<dbReference type="PROSITE" id="PS00972">
    <property type="entry name" value="USP_1"/>
    <property type="match status" value="1"/>
</dbReference>
<keyword evidence="11" id="KW-1185">Reference proteome</keyword>
<dbReference type="GO" id="GO:0006508">
    <property type="term" value="P:proteolysis"/>
    <property type="evidence" value="ECO:0007669"/>
    <property type="project" value="UniProtKB-KW"/>
</dbReference>
<feature type="region of interest" description="Disordered" evidence="8">
    <location>
        <begin position="671"/>
        <end position="742"/>
    </location>
</feature>
<dbReference type="PROSITE" id="PS50235">
    <property type="entry name" value="USP_3"/>
    <property type="match status" value="1"/>
</dbReference>
<dbReference type="EMBL" id="GL883009">
    <property type="protein sequence ID" value="EGG22430.1"/>
    <property type="molecule type" value="Genomic_DNA"/>
</dbReference>
<evidence type="ECO:0000256" key="4">
    <source>
        <dbReference type="ARBA" id="ARBA00022786"/>
    </source>
</evidence>
<dbReference type="InterPro" id="IPR028889">
    <property type="entry name" value="USP"/>
</dbReference>
<keyword evidence="3 7" id="KW-0645">Protease</keyword>
<comment type="similarity">
    <text evidence="2 7">Belongs to the peptidase C19 family.</text>
</comment>
<accession>F4PPW7</accession>
<dbReference type="Pfam" id="PF00443">
    <property type="entry name" value="UCH"/>
    <property type="match status" value="1"/>
</dbReference>
<feature type="compositionally biased region" description="Low complexity" evidence="8">
    <location>
        <begin position="470"/>
        <end position="491"/>
    </location>
</feature>
<dbReference type="PANTHER" id="PTHR24006:SF888">
    <property type="entry name" value="UBIQUITIN CARBOXYL-TERMINAL HYDROLASE 30"/>
    <property type="match status" value="1"/>
</dbReference>
<dbReference type="STRING" id="1054147.F4PPW7"/>
<feature type="compositionally biased region" description="Acidic residues" evidence="8">
    <location>
        <begin position="381"/>
        <end position="399"/>
    </location>
</feature>
<feature type="region of interest" description="Disordered" evidence="8">
    <location>
        <begin position="454"/>
        <end position="491"/>
    </location>
</feature>
<name>F4PPW7_CACFS</name>
<feature type="region of interest" description="Disordered" evidence="8">
    <location>
        <begin position="615"/>
        <end position="638"/>
    </location>
</feature>
<dbReference type="InterPro" id="IPR050164">
    <property type="entry name" value="Peptidase_C19"/>
</dbReference>
<protein>
    <recommendedName>
        <fullName evidence="7">Ubiquitin carboxyl-terminal hydrolase</fullName>
        <ecNumber evidence="7">3.4.19.12</ecNumber>
    </recommendedName>
</protein>
<feature type="region of interest" description="Disordered" evidence="8">
    <location>
        <begin position="351"/>
        <end position="441"/>
    </location>
</feature>
<dbReference type="OMA" id="MAAGHYV"/>
<evidence type="ECO:0000256" key="1">
    <source>
        <dbReference type="ARBA" id="ARBA00000707"/>
    </source>
</evidence>
<dbReference type="Gene3D" id="3.90.70.10">
    <property type="entry name" value="Cysteine proteinases"/>
    <property type="match status" value="2"/>
</dbReference>
<dbReference type="KEGG" id="dfa:DFA_04552"/>
<dbReference type="PANTHER" id="PTHR24006">
    <property type="entry name" value="UBIQUITIN CARBOXYL-TERMINAL HYDROLASE"/>
    <property type="match status" value="1"/>
</dbReference>
<keyword evidence="4 7" id="KW-0833">Ubl conjugation pathway</keyword>
<dbReference type="PROSITE" id="PS00973">
    <property type="entry name" value="USP_2"/>
    <property type="match status" value="1"/>
</dbReference>